<evidence type="ECO:0000256" key="1">
    <source>
        <dbReference type="SAM" id="MobiDB-lite"/>
    </source>
</evidence>
<dbReference type="EMBL" id="GL876967">
    <property type="protein sequence ID" value="KLU82988.1"/>
    <property type="molecule type" value="Genomic_DNA"/>
</dbReference>
<feature type="compositionally biased region" description="Basic and acidic residues" evidence="1">
    <location>
        <begin position="1"/>
        <end position="22"/>
    </location>
</feature>
<evidence type="ECO:0000313" key="2">
    <source>
        <dbReference type="EMBL" id="KLU82988.1"/>
    </source>
</evidence>
<dbReference type="EnsemblFungi" id="MAPG_02055T0">
    <property type="protein sequence ID" value="MAPG_02055T0"/>
    <property type="gene ID" value="MAPG_02055"/>
</dbReference>
<sequence>MHGGRANDKERGGRTRVADRPNKRNRSQHRMAFTVQGPTRLGKMRSPFVGCRQNGAVGTEEGKGQKFDSGVHLPIARQRHLSGASIIRLRKVGRRNVLALIVITLSRQEIKPICQRHLSWMMTWVCRLLPWVPGNPSWERRSIQSPSVPTSWIATQTAPSSERLRRHGLLPRVIEEGGQPSKKEKSVRRRKCIFPLQFGNRVPCLPAMPAGPCISFAASNLASVGSALRGKQRLWAGLCVSTGAINGWLSKGMEDRKPLSAYGLTAVKGKRETRKEKQKARDGGKTKKKEKKFSGLQQSGYTIKYA</sequence>
<gene>
    <name evidence="2" type="ORF">MAPG_02055</name>
</gene>
<dbReference type="AlphaFoldDB" id="A0A0C4DQB7"/>
<proteinExistence type="predicted"/>
<accession>A0A0C4DQB7</accession>
<dbReference type="Proteomes" id="UP000011715">
    <property type="component" value="Unassembled WGS sequence"/>
</dbReference>
<reference evidence="3" key="4">
    <citation type="journal article" date="2015" name="G3 (Bethesda)">
        <title>Genome sequences of three phytopathogenic species of the Magnaporthaceae family of fungi.</title>
        <authorList>
            <person name="Okagaki L.H."/>
            <person name="Nunes C.C."/>
            <person name="Sailsbery J."/>
            <person name="Clay B."/>
            <person name="Brown D."/>
            <person name="John T."/>
            <person name="Oh Y."/>
            <person name="Young N."/>
            <person name="Fitzgerald M."/>
            <person name="Haas B.J."/>
            <person name="Zeng Q."/>
            <person name="Young S."/>
            <person name="Adiconis X."/>
            <person name="Fan L."/>
            <person name="Levin J.Z."/>
            <person name="Mitchell T.K."/>
            <person name="Okubara P.A."/>
            <person name="Farman M.L."/>
            <person name="Kohn L.M."/>
            <person name="Birren B."/>
            <person name="Ma L.-J."/>
            <person name="Dean R.A."/>
        </authorList>
    </citation>
    <scope>NUCLEOTIDE SEQUENCE</scope>
    <source>
        <strain evidence="3">ATCC 64411 / 73-15</strain>
    </source>
</reference>
<name>A0A0C4DQB7_MAGP6</name>
<reference evidence="3" key="5">
    <citation type="submission" date="2015-06" db="UniProtKB">
        <authorList>
            <consortium name="EnsemblFungi"/>
        </authorList>
    </citation>
    <scope>IDENTIFICATION</scope>
    <source>
        <strain evidence="3">ATCC 64411</strain>
    </source>
</reference>
<evidence type="ECO:0000313" key="4">
    <source>
        <dbReference type="Proteomes" id="UP000011715"/>
    </source>
</evidence>
<reference evidence="2" key="1">
    <citation type="submission" date="2010-05" db="EMBL/GenBank/DDBJ databases">
        <title>The Genome Sequence of Magnaporthe poae strain ATCC 64411.</title>
        <authorList>
            <consortium name="The Broad Institute Genome Sequencing Platform"/>
            <consortium name="Broad Institute Genome Sequencing Center for Infectious Disease"/>
            <person name="Ma L.-J."/>
            <person name="Dead R."/>
            <person name="Young S."/>
            <person name="Zeng Q."/>
            <person name="Koehrsen M."/>
            <person name="Alvarado L."/>
            <person name="Berlin A."/>
            <person name="Chapman S.B."/>
            <person name="Chen Z."/>
            <person name="Freedman E."/>
            <person name="Gellesch M."/>
            <person name="Goldberg J."/>
            <person name="Griggs A."/>
            <person name="Gujja S."/>
            <person name="Heilman E.R."/>
            <person name="Heiman D."/>
            <person name="Hepburn T."/>
            <person name="Howarth C."/>
            <person name="Jen D."/>
            <person name="Larson L."/>
            <person name="Mehta T."/>
            <person name="Neiman D."/>
            <person name="Pearson M."/>
            <person name="Roberts A."/>
            <person name="Saif S."/>
            <person name="Shea T."/>
            <person name="Shenoy N."/>
            <person name="Sisk P."/>
            <person name="Stolte C."/>
            <person name="Sykes S."/>
            <person name="Walk T."/>
            <person name="White J."/>
            <person name="Yandava C."/>
            <person name="Haas B."/>
            <person name="Nusbaum C."/>
            <person name="Birren B."/>
        </authorList>
    </citation>
    <scope>NUCLEOTIDE SEQUENCE</scope>
    <source>
        <strain evidence="2">ATCC 64411</strain>
    </source>
</reference>
<reference evidence="4" key="2">
    <citation type="submission" date="2010-05" db="EMBL/GenBank/DDBJ databases">
        <title>The genome sequence of Magnaporthe poae strain ATCC 64411.</title>
        <authorList>
            <person name="Ma L.-J."/>
            <person name="Dead R."/>
            <person name="Young S."/>
            <person name="Zeng Q."/>
            <person name="Koehrsen M."/>
            <person name="Alvarado L."/>
            <person name="Berlin A."/>
            <person name="Chapman S.B."/>
            <person name="Chen Z."/>
            <person name="Freedman E."/>
            <person name="Gellesch M."/>
            <person name="Goldberg J."/>
            <person name="Griggs A."/>
            <person name="Gujja S."/>
            <person name="Heilman E.R."/>
            <person name="Heiman D."/>
            <person name="Hepburn T."/>
            <person name="Howarth C."/>
            <person name="Jen D."/>
            <person name="Larson L."/>
            <person name="Mehta T."/>
            <person name="Neiman D."/>
            <person name="Pearson M."/>
            <person name="Roberts A."/>
            <person name="Saif S."/>
            <person name="Shea T."/>
            <person name="Shenoy N."/>
            <person name="Sisk P."/>
            <person name="Stolte C."/>
            <person name="Sykes S."/>
            <person name="Walk T."/>
            <person name="White J."/>
            <person name="Yandava C."/>
            <person name="Haas B."/>
            <person name="Nusbaum C."/>
            <person name="Birren B."/>
        </authorList>
    </citation>
    <scope>NUCLEOTIDE SEQUENCE [LARGE SCALE GENOMIC DNA]</scope>
    <source>
        <strain evidence="4">ATCC 64411 / 73-15</strain>
    </source>
</reference>
<evidence type="ECO:0000313" key="3">
    <source>
        <dbReference type="EnsemblFungi" id="MAPG_02055T0"/>
    </source>
</evidence>
<organism evidence="3 4">
    <name type="scientific">Magnaporthiopsis poae (strain ATCC 64411 / 73-15)</name>
    <name type="common">Kentucky bluegrass fungus</name>
    <name type="synonym">Magnaporthe poae</name>
    <dbReference type="NCBI Taxonomy" id="644358"/>
    <lineage>
        <taxon>Eukaryota</taxon>
        <taxon>Fungi</taxon>
        <taxon>Dikarya</taxon>
        <taxon>Ascomycota</taxon>
        <taxon>Pezizomycotina</taxon>
        <taxon>Sordariomycetes</taxon>
        <taxon>Sordariomycetidae</taxon>
        <taxon>Magnaporthales</taxon>
        <taxon>Magnaporthaceae</taxon>
        <taxon>Magnaporthiopsis</taxon>
    </lineage>
</organism>
<protein>
    <submittedName>
        <fullName evidence="2 3">Uncharacterized protein</fullName>
    </submittedName>
</protein>
<keyword evidence="4" id="KW-1185">Reference proteome</keyword>
<reference evidence="2" key="3">
    <citation type="submission" date="2011-03" db="EMBL/GenBank/DDBJ databases">
        <title>Annotation of Magnaporthe poae ATCC 64411.</title>
        <authorList>
            <person name="Ma L.-J."/>
            <person name="Dead R."/>
            <person name="Young S.K."/>
            <person name="Zeng Q."/>
            <person name="Gargeya S."/>
            <person name="Fitzgerald M."/>
            <person name="Haas B."/>
            <person name="Abouelleil A."/>
            <person name="Alvarado L."/>
            <person name="Arachchi H.M."/>
            <person name="Berlin A."/>
            <person name="Brown A."/>
            <person name="Chapman S.B."/>
            <person name="Chen Z."/>
            <person name="Dunbar C."/>
            <person name="Freedman E."/>
            <person name="Gearin G."/>
            <person name="Gellesch M."/>
            <person name="Goldberg J."/>
            <person name="Griggs A."/>
            <person name="Gujja S."/>
            <person name="Heiman D."/>
            <person name="Howarth C."/>
            <person name="Larson L."/>
            <person name="Lui A."/>
            <person name="MacDonald P.J.P."/>
            <person name="Mehta T."/>
            <person name="Montmayeur A."/>
            <person name="Murphy C."/>
            <person name="Neiman D."/>
            <person name="Pearson M."/>
            <person name="Priest M."/>
            <person name="Roberts A."/>
            <person name="Saif S."/>
            <person name="Shea T."/>
            <person name="Shenoy N."/>
            <person name="Sisk P."/>
            <person name="Stolte C."/>
            <person name="Sykes S."/>
            <person name="Yandava C."/>
            <person name="Wortman J."/>
            <person name="Nusbaum C."/>
            <person name="Birren B."/>
        </authorList>
    </citation>
    <scope>NUCLEOTIDE SEQUENCE</scope>
    <source>
        <strain evidence="2">ATCC 64411</strain>
    </source>
</reference>
<feature type="region of interest" description="Disordered" evidence="1">
    <location>
        <begin position="1"/>
        <end position="29"/>
    </location>
</feature>
<feature type="region of interest" description="Disordered" evidence="1">
    <location>
        <begin position="267"/>
        <end position="306"/>
    </location>
</feature>
<feature type="compositionally biased region" description="Basic and acidic residues" evidence="1">
    <location>
        <begin position="269"/>
        <end position="285"/>
    </location>
</feature>
<dbReference type="EMBL" id="ADBL01000521">
    <property type="status" value="NOT_ANNOTATED_CDS"/>
    <property type="molecule type" value="Genomic_DNA"/>
</dbReference>
<dbReference type="VEuPathDB" id="FungiDB:MAPG_02055"/>
<feature type="compositionally biased region" description="Polar residues" evidence="1">
    <location>
        <begin position="296"/>
        <end position="306"/>
    </location>
</feature>